<evidence type="ECO:0000313" key="4">
    <source>
        <dbReference type="Proteomes" id="UP000177372"/>
    </source>
</evidence>
<feature type="transmembrane region" description="Helical" evidence="1">
    <location>
        <begin position="20"/>
        <end position="48"/>
    </location>
</feature>
<protein>
    <recommendedName>
        <fullName evidence="2">Phosphatidic acid phosphatase type 2/haloperoxidase domain-containing protein</fullName>
    </recommendedName>
</protein>
<keyword evidence="1" id="KW-1133">Transmembrane helix</keyword>
<feature type="transmembrane region" description="Helical" evidence="1">
    <location>
        <begin position="55"/>
        <end position="74"/>
    </location>
</feature>
<dbReference type="AlphaFoldDB" id="A0A1F6F3J3"/>
<dbReference type="SMART" id="SM00014">
    <property type="entry name" value="acidPPc"/>
    <property type="match status" value="1"/>
</dbReference>
<comment type="caution">
    <text evidence="3">The sequence shown here is derived from an EMBL/GenBank/DDBJ whole genome shotgun (WGS) entry which is preliminary data.</text>
</comment>
<feature type="transmembrane region" description="Helical" evidence="1">
    <location>
        <begin position="94"/>
        <end position="116"/>
    </location>
</feature>
<feature type="transmembrane region" description="Helical" evidence="1">
    <location>
        <begin position="125"/>
        <end position="147"/>
    </location>
</feature>
<organism evidence="3 4">
    <name type="scientific">Candidatus Kaiserbacteria bacterium RIFCSPLOWO2_01_FULL_54_13</name>
    <dbReference type="NCBI Taxonomy" id="1798512"/>
    <lineage>
        <taxon>Bacteria</taxon>
        <taxon>Candidatus Kaiseribacteriota</taxon>
    </lineage>
</organism>
<keyword evidence="1" id="KW-0472">Membrane</keyword>
<evidence type="ECO:0000259" key="2">
    <source>
        <dbReference type="SMART" id="SM00014"/>
    </source>
</evidence>
<feature type="transmembrane region" description="Helical" evidence="1">
    <location>
        <begin position="153"/>
        <end position="171"/>
    </location>
</feature>
<dbReference type="Pfam" id="PF01569">
    <property type="entry name" value="PAP2"/>
    <property type="match status" value="1"/>
</dbReference>
<dbReference type="PANTHER" id="PTHR14969:SF13">
    <property type="entry name" value="AT30094P"/>
    <property type="match status" value="1"/>
</dbReference>
<evidence type="ECO:0000256" key="1">
    <source>
        <dbReference type="SAM" id="Phobius"/>
    </source>
</evidence>
<evidence type="ECO:0000313" key="3">
    <source>
        <dbReference type="EMBL" id="OGG80411.1"/>
    </source>
</evidence>
<dbReference type="STRING" id="1798512.A3A39_02540"/>
<dbReference type="PANTHER" id="PTHR14969">
    <property type="entry name" value="SPHINGOSINE-1-PHOSPHATE PHOSPHOHYDROLASE"/>
    <property type="match status" value="1"/>
</dbReference>
<dbReference type="Proteomes" id="UP000177372">
    <property type="component" value="Unassembled WGS sequence"/>
</dbReference>
<dbReference type="CDD" id="cd03392">
    <property type="entry name" value="PAP2_like_2"/>
    <property type="match status" value="1"/>
</dbReference>
<dbReference type="EMBL" id="MFLZ01000008">
    <property type="protein sequence ID" value="OGG80411.1"/>
    <property type="molecule type" value="Genomic_DNA"/>
</dbReference>
<proteinExistence type="predicted"/>
<name>A0A1F6F3J3_9BACT</name>
<dbReference type="InterPro" id="IPR000326">
    <property type="entry name" value="PAP2/HPO"/>
</dbReference>
<accession>A0A1F6F3J3</accession>
<gene>
    <name evidence="3" type="ORF">A3A39_02540</name>
</gene>
<dbReference type="Gene3D" id="1.20.144.10">
    <property type="entry name" value="Phosphatidic acid phosphatase type 2/haloperoxidase"/>
    <property type="match status" value="2"/>
</dbReference>
<reference evidence="3 4" key="1">
    <citation type="journal article" date="2016" name="Nat. Commun.">
        <title>Thousands of microbial genomes shed light on interconnected biogeochemical processes in an aquifer system.</title>
        <authorList>
            <person name="Anantharaman K."/>
            <person name="Brown C.T."/>
            <person name="Hug L.A."/>
            <person name="Sharon I."/>
            <person name="Castelle C.J."/>
            <person name="Probst A.J."/>
            <person name="Thomas B.C."/>
            <person name="Singh A."/>
            <person name="Wilkins M.J."/>
            <person name="Karaoz U."/>
            <person name="Brodie E.L."/>
            <person name="Williams K.H."/>
            <person name="Hubbard S.S."/>
            <person name="Banfield J.F."/>
        </authorList>
    </citation>
    <scope>NUCLEOTIDE SEQUENCE [LARGE SCALE GENOMIC DNA]</scope>
</reference>
<sequence length="181" mass="19835">MSGIDTYVLEALYTLRDPSIVQFFIGITELGSTLAIGGVALALGLYLLFREQLSYFAGLCVSVMGTTVTVFILKEFIERARPDTLYQAYLETSFAFPSGHAALSLALYGFIAYLAWKNLSQTRSVVVPLLAALLVGLVGFSRLYLGLHVVSDVLAGYAVGVIFLALGIWISERLKRHPFWS</sequence>
<keyword evidence="1" id="KW-0812">Transmembrane</keyword>
<feature type="domain" description="Phosphatidic acid phosphatase type 2/haloperoxidase" evidence="2">
    <location>
        <begin position="57"/>
        <end position="168"/>
    </location>
</feature>
<dbReference type="InterPro" id="IPR036938">
    <property type="entry name" value="PAP2/HPO_sf"/>
</dbReference>
<dbReference type="SUPFAM" id="SSF48317">
    <property type="entry name" value="Acid phosphatase/Vanadium-dependent haloperoxidase"/>
    <property type="match status" value="1"/>
</dbReference>